<dbReference type="RefSeq" id="WP_072150512.1">
    <property type="nucleotide sequence ID" value="NZ_CZVH01000025.1"/>
</dbReference>
<gene>
    <name evidence="1" type="ORF">JGI24_01131</name>
</gene>
<dbReference type="OrthoDB" id="9813746at2"/>
<dbReference type="Proteomes" id="UP000243065">
    <property type="component" value="Unassembled WGS sequence"/>
</dbReference>
<accession>A0A656CX35</accession>
<keyword evidence="2" id="KW-1185">Reference proteome</keyword>
<evidence type="ECO:0000313" key="1">
    <source>
        <dbReference type="EMBL" id="CUT02470.1"/>
    </source>
</evidence>
<dbReference type="AlphaFoldDB" id="A0A656CX35"/>
<evidence type="ECO:0000313" key="2">
    <source>
        <dbReference type="Proteomes" id="UP000243065"/>
    </source>
</evidence>
<dbReference type="EMBL" id="CZVU01000050">
    <property type="protein sequence ID" value="CUT02470.1"/>
    <property type="molecule type" value="Genomic_DNA"/>
</dbReference>
<proteinExistence type="predicted"/>
<reference evidence="1 2" key="1">
    <citation type="submission" date="2015-11" db="EMBL/GenBank/DDBJ databases">
        <authorList>
            <person name="Varghese N."/>
        </authorList>
    </citation>
    <scope>NUCLEOTIDE SEQUENCE [LARGE SCALE GENOMIC DNA]</scope>
    <source>
        <strain evidence="1 2">JGI-24</strain>
    </source>
</reference>
<name>A0A656CX35_KRYT1</name>
<sequence length="171" mass="19562">METISGLLYKEEQAFPAWFYLLFFLWIPFVILVFVVNPELQERSELVLAILVASLFEILLIGFIGKITVLVKWNELVVKIGFFGKTVTKIKKVEIKNVRVVNEKLWKKYGGWGIKANFGVIAYVYSNGGGVEIELGEDYYRKGLSKLMKFQKLILSSKNPERLANAIMSMS</sequence>
<protein>
    <submittedName>
        <fullName evidence="1">Uncharacterized protein</fullName>
    </submittedName>
</protein>
<organism evidence="1 2">
    <name type="scientific">Kryptobacter tengchongensis</name>
    <dbReference type="NCBI Taxonomy" id="1643429"/>
    <lineage>
        <taxon>Bacteria</taxon>
        <taxon>Pseudomonadati</taxon>
        <taxon>Candidatus Kryptoniota</taxon>
        <taxon>Candidatus Kryptobacter</taxon>
    </lineage>
</organism>